<accession>A0A1C4FW51</accession>
<reference evidence="2" key="2">
    <citation type="submission" date="2023-02" db="EMBL/GenBank/DDBJ databases">
        <title>A novel hydrolase synthesized by Rhodococcus erythropolis HQ is responsible for the detoxification of Zearalenone.</title>
        <authorList>
            <person name="Hu J."/>
            <person name="Xu J."/>
        </authorList>
    </citation>
    <scope>NUCLEOTIDE SEQUENCE</scope>
    <source>
        <strain evidence="2">HQ</strain>
    </source>
</reference>
<reference evidence="3 4" key="1">
    <citation type="submission" date="2017-07" db="EMBL/GenBank/DDBJ databases">
        <title>Draft sequence of Rhodococcus enclensis 23b-28.</title>
        <authorList>
            <person name="Besaury L."/>
            <person name="Sancelme M."/>
            <person name="Amato P."/>
            <person name="Lallement A."/>
            <person name="Delort A.-M."/>
        </authorList>
    </citation>
    <scope>NUCLEOTIDE SEQUENCE [LARGE SCALE GENOMIC DNA]</scope>
    <source>
        <strain evidence="3 4">23b-28</strain>
    </source>
</reference>
<dbReference type="PIRSF" id="PIRSF021774">
    <property type="entry name" value="UCP021774"/>
    <property type="match status" value="1"/>
</dbReference>
<protein>
    <submittedName>
        <fullName evidence="3">DUF302 domain-containing protein</fullName>
    </submittedName>
</protein>
<dbReference type="InterPro" id="IPR005180">
    <property type="entry name" value="DUF302"/>
</dbReference>
<organism evidence="3 4">
    <name type="scientific">Rhodococcus qingshengii</name>
    <dbReference type="NCBI Taxonomy" id="334542"/>
    <lineage>
        <taxon>Bacteria</taxon>
        <taxon>Bacillati</taxon>
        <taxon>Actinomycetota</taxon>
        <taxon>Actinomycetes</taxon>
        <taxon>Mycobacteriales</taxon>
        <taxon>Nocardiaceae</taxon>
        <taxon>Rhodococcus</taxon>
        <taxon>Rhodococcus erythropolis group</taxon>
    </lineage>
</organism>
<dbReference type="Pfam" id="PF03625">
    <property type="entry name" value="DUF302"/>
    <property type="match status" value="1"/>
</dbReference>
<proteinExistence type="predicted"/>
<dbReference type="Gene3D" id="3.30.310.70">
    <property type="entry name" value="TT1751-like domain"/>
    <property type="match status" value="1"/>
</dbReference>
<evidence type="ECO:0000313" key="3">
    <source>
        <dbReference type="EMBL" id="PCK28602.1"/>
    </source>
</evidence>
<feature type="domain" description="DUF302" evidence="1">
    <location>
        <begin position="40"/>
        <end position="105"/>
    </location>
</feature>
<dbReference type="EMBL" id="NOVD01000002">
    <property type="protein sequence ID" value="PCK28602.1"/>
    <property type="molecule type" value="Genomic_DNA"/>
</dbReference>
<dbReference type="InterPro" id="IPR016796">
    <property type="entry name" value="UCP021774"/>
</dbReference>
<dbReference type="GeneID" id="64138923"/>
<comment type="caution">
    <text evidence="3">The sequence shown here is derived from an EMBL/GenBank/DDBJ whole genome shotgun (WGS) entry which is preliminary data.</text>
</comment>
<accession>A0A1X0LL33</accession>
<dbReference type="Proteomes" id="UP001217325">
    <property type="component" value="Unassembled WGS sequence"/>
</dbReference>
<evidence type="ECO:0000313" key="2">
    <source>
        <dbReference type="EMBL" id="MDE8643700.1"/>
    </source>
</evidence>
<dbReference type="Proteomes" id="UP000230886">
    <property type="component" value="Unassembled WGS sequence"/>
</dbReference>
<dbReference type="PANTHER" id="PTHR38342:SF1">
    <property type="entry name" value="SLR5037 PROTEIN"/>
    <property type="match status" value="1"/>
</dbReference>
<dbReference type="EMBL" id="JARDXE010000001">
    <property type="protein sequence ID" value="MDE8643700.1"/>
    <property type="molecule type" value="Genomic_DNA"/>
</dbReference>
<dbReference type="CDD" id="cd14797">
    <property type="entry name" value="DUF302"/>
    <property type="match status" value="1"/>
</dbReference>
<evidence type="ECO:0000313" key="4">
    <source>
        <dbReference type="Proteomes" id="UP000230886"/>
    </source>
</evidence>
<dbReference type="PANTHER" id="PTHR38342">
    <property type="entry name" value="SLR5037 PROTEIN"/>
    <property type="match status" value="1"/>
</dbReference>
<sequence>MTTPTEPIAIATKVTGTFDDVVTRTRGALAEQGFGILTEIDMQATLKAKLDEDMEKYLILGACNPPLAHRAVSVDRQIGLLLPCNVVVREDTTTENSFFVEAMNPALMVQVSGEPGLESVAADAAVKLRAAVDSLI</sequence>
<gene>
    <name evidence="3" type="ORF">CHR55_04640</name>
    <name evidence="2" type="ORF">PXH69_01980</name>
</gene>
<evidence type="ECO:0000259" key="1">
    <source>
        <dbReference type="Pfam" id="PF03625"/>
    </source>
</evidence>
<name>A0A1C4FW51_RHOSG</name>
<dbReference type="AlphaFoldDB" id="A0A1C4FW51"/>
<dbReference type="RefSeq" id="WP_003945447.1">
    <property type="nucleotide sequence ID" value="NZ_AP023172.1"/>
</dbReference>
<dbReference type="SUPFAM" id="SSF103247">
    <property type="entry name" value="TT1751-like"/>
    <property type="match status" value="1"/>
</dbReference>
<dbReference type="InterPro" id="IPR035923">
    <property type="entry name" value="TT1751-like_sf"/>
</dbReference>